<protein>
    <submittedName>
        <fullName evidence="2">Uncharacterized protein</fullName>
    </submittedName>
</protein>
<dbReference type="Proteomes" id="UP001066276">
    <property type="component" value="Chromosome 10"/>
</dbReference>
<dbReference type="EMBL" id="JANPWB010000014">
    <property type="protein sequence ID" value="KAJ1099497.1"/>
    <property type="molecule type" value="Genomic_DNA"/>
</dbReference>
<evidence type="ECO:0000313" key="2">
    <source>
        <dbReference type="EMBL" id="KAJ1099497.1"/>
    </source>
</evidence>
<keyword evidence="3" id="KW-1185">Reference proteome</keyword>
<evidence type="ECO:0000256" key="1">
    <source>
        <dbReference type="SAM" id="MobiDB-lite"/>
    </source>
</evidence>
<feature type="region of interest" description="Disordered" evidence="1">
    <location>
        <begin position="78"/>
        <end position="107"/>
    </location>
</feature>
<evidence type="ECO:0000313" key="3">
    <source>
        <dbReference type="Proteomes" id="UP001066276"/>
    </source>
</evidence>
<reference evidence="2" key="1">
    <citation type="journal article" date="2022" name="bioRxiv">
        <title>Sequencing and chromosome-scale assembly of the giantPleurodeles waltlgenome.</title>
        <authorList>
            <person name="Brown T."/>
            <person name="Elewa A."/>
            <person name="Iarovenko S."/>
            <person name="Subramanian E."/>
            <person name="Araus A.J."/>
            <person name="Petzold A."/>
            <person name="Susuki M."/>
            <person name="Suzuki K.-i.T."/>
            <person name="Hayashi T."/>
            <person name="Toyoda A."/>
            <person name="Oliveira C."/>
            <person name="Osipova E."/>
            <person name="Leigh N.D."/>
            <person name="Simon A."/>
            <person name="Yun M.H."/>
        </authorList>
    </citation>
    <scope>NUCLEOTIDE SEQUENCE</scope>
    <source>
        <strain evidence="2">20211129_DDA</strain>
        <tissue evidence="2">Liver</tissue>
    </source>
</reference>
<feature type="compositionally biased region" description="Low complexity" evidence="1">
    <location>
        <begin position="78"/>
        <end position="91"/>
    </location>
</feature>
<accession>A0AAV7MAI4</accession>
<organism evidence="2 3">
    <name type="scientific">Pleurodeles waltl</name>
    <name type="common">Iberian ribbed newt</name>
    <dbReference type="NCBI Taxonomy" id="8319"/>
    <lineage>
        <taxon>Eukaryota</taxon>
        <taxon>Metazoa</taxon>
        <taxon>Chordata</taxon>
        <taxon>Craniata</taxon>
        <taxon>Vertebrata</taxon>
        <taxon>Euteleostomi</taxon>
        <taxon>Amphibia</taxon>
        <taxon>Batrachia</taxon>
        <taxon>Caudata</taxon>
        <taxon>Salamandroidea</taxon>
        <taxon>Salamandridae</taxon>
        <taxon>Pleurodelinae</taxon>
        <taxon>Pleurodeles</taxon>
    </lineage>
</organism>
<dbReference type="AlphaFoldDB" id="A0AAV7MAI4"/>
<name>A0AAV7MAI4_PLEWA</name>
<sequence>MTPCSLIANAASKRLEEKVDPEQTTLEWQTTCRKHHRKTAHRPEYAQMAREQAKAVEEVALLGANLFAMLDYCNCSDNSSVTSNPEESSSTMNRGAEITPRLADDLL</sequence>
<proteinExistence type="predicted"/>
<gene>
    <name evidence="2" type="ORF">NDU88_004598</name>
</gene>
<comment type="caution">
    <text evidence="2">The sequence shown here is derived from an EMBL/GenBank/DDBJ whole genome shotgun (WGS) entry which is preliminary data.</text>
</comment>